<keyword evidence="4" id="KW-1185">Reference proteome</keyword>
<dbReference type="AlphaFoldDB" id="A0A084VBD7"/>
<dbReference type="EMBL" id="ATLV01006403">
    <property type="status" value="NOT_ANNOTATED_CDS"/>
    <property type="molecule type" value="Genomic_DNA"/>
</dbReference>
<dbReference type="VEuPathDB" id="VectorBase:ASIC001471"/>
<evidence type="ECO:0000313" key="3">
    <source>
        <dbReference type="EnsemblMetazoa" id="ASIC001471-PA"/>
    </source>
</evidence>
<dbReference type="VEuPathDB" id="VectorBase:ASIS011190"/>
<evidence type="ECO:0000256" key="1">
    <source>
        <dbReference type="SAM" id="MobiDB-lite"/>
    </source>
</evidence>
<proteinExistence type="predicted"/>
<accession>A0A084VBD7</accession>
<dbReference type="Proteomes" id="UP000030765">
    <property type="component" value="Unassembled WGS sequence"/>
</dbReference>
<dbReference type="EMBL" id="KE524357">
    <property type="protein sequence ID" value="KFB35281.1"/>
    <property type="molecule type" value="Genomic_DNA"/>
</dbReference>
<protein>
    <submittedName>
        <fullName evidence="2 3">Protein canopy 3 isoform X1-like protein</fullName>
    </submittedName>
</protein>
<reference evidence="3" key="2">
    <citation type="submission" date="2020-05" db="UniProtKB">
        <authorList>
            <consortium name="EnsemblMetazoa"/>
        </authorList>
    </citation>
    <scope>IDENTIFICATION</scope>
</reference>
<gene>
    <name evidence="2" type="ORF">ZHAS_00001471</name>
</gene>
<feature type="region of interest" description="Disordered" evidence="1">
    <location>
        <begin position="74"/>
        <end position="110"/>
    </location>
</feature>
<organism evidence="2">
    <name type="scientific">Anopheles sinensis</name>
    <name type="common">Mosquito</name>
    <dbReference type="NCBI Taxonomy" id="74873"/>
    <lineage>
        <taxon>Eukaryota</taxon>
        <taxon>Metazoa</taxon>
        <taxon>Ecdysozoa</taxon>
        <taxon>Arthropoda</taxon>
        <taxon>Hexapoda</taxon>
        <taxon>Insecta</taxon>
        <taxon>Pterygota</taxon>
        <taxon>Neoptera</taxon>
        <taxon>Endopterygota</taxon>
        <taxon>Diptera</taxon>
        <taxon>Nematocera</taxon>
        <taxon>Culicoidea</taxon>
        <taxon>Culicidae</taxon>
        <taxon>Anophelinae</taxon>
        <taxon>Anopheles</taxon>
    </lineage>
</organism>
<sequence>MATVNPEAADEGVYVPGYCYIPSTSEVYKLLESCKELLQEHREVVSEELAKSEKPDHQQRIVDAHHHLLIQHSRRNARGPWEPAIQHNPTPRSRHQRNTMIAPAPGPRSQ</sequence>
<name>A0A084VBD7_ANOSI</name>
<dbReference type="EnsemblMetazoa" id="ASIC001471-RA">
    <property type="protein sequence ID" value="ASIC001471-PA"/>
    <property type="gene ID" value="ASIC001471"/>
</dbReference>
<evidence type="ECO:0000313" key="2">
    <source>
        <dbReference type="EMBL" id="KFB35281.1"/>
    </source>
</evidence>
<reference evidence="2 4" key="1">
    <citation type="journal article" date="2014" name="BMC Genomics">
        <title>Genome sequence of Anopheles sinensis provides insight into genetics basis of mosquito competence for malaria parasites.</title>
        <authorList>
            <person name="Zhou D."/>
            <person name="Zhang D."/>
            <person name="Ding G."/>
            <person name="Shi L."/>
            <person name="Hou Q."/>
            <person name="Ye Y."/>
            <person name="Xu Y."/>
            <person name="Zhou H."/>
            <person name="Xiong C."/>
            <person name="Li S."/>
            <person name="Yu J."/>
            <person name="Hong S."/>
            <person name="Yu X."/>
            <person name="Zou P."/>
            <person name="Chen C."/>
            <person name="Chang X."/>
            <person name="Wang W."/>
            <person name="Lv Y."/>
            <person name="Sun Y."/>
            <person name="Ma L."/>
            <person name="Shen B."/>
            <person name="Zhu C."/>
        </authorList>
    </citation>
    <scope>NUCLEOTIDE SEQUENCE [LARGE SCALE GENOMIC DNA]</scope>
</reference>
<evidence type="ECO:0000313" key="4">
    <source>
        <dbReference type="Proteomes" id="UP000030765"/>
    </source>
</evidence>